<proteinExistence type="predicted"/>
<evidence type="ECO:0000313" key="3">
    <source>
        <dbReference type="Proteomes" id="UP000053676"/>
    </source>
</evidence>
<dbReference type="EMBL" id="KI661155">
    <property type="protein sequence ID" value="ETN73330.1"/>
    <property type="molecule type" value="Genomic_DNA"/>
</dbReference>
<dbReference type="Proteomes" id="UP000053676">
    <property type="component" value="Unassembled WGS sequence"/>
</dbReference>
<dbReference type="KEGG" id="nai:NECAME_04328"/>
<evidence type="ECO:0008006" key="4">
    <source>
        <dbReference type="Google" id="ProtNLM"/>
    </source>
</evidence>
<feature type="signal peptide" evidence="1">
    <location>
        <begin position="1"/>
        <end position="20"/>
    </location>
</feature>
<keyword evidence="3" id="KW-1185">Reference proteome</keyword>
<dbReference type="AlphaFoldDB" id="W2SUN7"/>
<gene>
    <name evidence="2" type="ORF">NECAME_04328</name>
</gene>
<dbReference type="CTD" id="25344360"/>
<accession>W2SUN7</accession>
<evidence type="ECO:0000313" key="2">
    <source>
        <dbReference type="EMBL" id="ETN73330.1"/>
    </source>
</evidence>
<dbReference type="STRING" id="51031.W2SUN7"/>
<organism evidence="2 3">
    <name type="scientific">Necator americanus</name>
    <name type="common">Human hookworm</name>
    <dbReference type="NCBI Taxonomy" id="51031"/>
    <lineage>
        <taxon>Eukaryota</taxon>
        <taxon>Metazoa</taxon>
        <taxon>Ecdysozoa</taxon>
        <taxon>Nematoda</taxon>
        <taxon>Chromadorea</taxon>
        <taxon>Rhabditida</taxon>
        <taxon>Rhabditina</taxon>
        <taxon>Rhabditomorpha</taxon>
        <taxon>Strongyloidea</taxon>
        <taxon>Ancylostomatidae</taxon>
        <taxon>Bunostominae</taxon>
        <taxon>Necator</taxon>
    </lineage>
</organism>
<dbReference type="GeneID" id="25344360"/>
<sequence length="246" mass="27832">MVVCLVWGLTVFLLISVCFSQLDDSQERKSTFDDVVVDRLESEFEQLNVNDKKSMLHKIGVLGVYFRIYKQLVPVAGGDAGYLYRFPEPVLDLDTKLSGICETSLSILCFLTLRRNPAFKNIPFCRYQLQDDSSSKAKSLIGDLGKKAWYTYESRMRSVARPAKIFQNDASLLAYATFDCVNTIADPGYKCICQLGYMKNDLGQCVPIGISSSAWHGFAYSEPHPQFSFKTPILLKIFTPVVLYFF</sequence>
<keyword evidence="1" id="KW-0732">Signal</keyword>
<reference evidence="3" key="1">
    <citation type="journal article" date="2014" name="Nat. Genet.">
        <title>Genome of the human hookworm Necator americanus.</title>
        <authorList>
            <person name="Tang Y.T."/>
            <person name="Gao X."/>
            <person name="Rosa B.A."/>
            <person name="Abubucker S."/>
            <person name="Hallsworth-Pepin K."/>
            <person name="Martin J."/>
            <person name="Tyagi R."/>
            <person name="Heizer E."/>
            <person name="Zhang X."/>
            <person name="Bhonagiri-Palsikar V."/>
            <person name="Minx P."/>
            <person name="Warren W.C."/>
            <person name="Wang Q."/>
            <person name="Zhan B."/>
            <person name="Hotez P.J."/>
            <person name="Sternberg P.W."/>
            <person name="Dougall A."/>
            <person name="Gaze S.T."/>
            <person name="Mulvenna J."/>
            <person name="Sotillo J."/>
            <person name="Ranganathan S."/>
            <person name="Rabelo E.M."/>
            <person name="Wilson R.K."/>
            <person name="Felgner P.L."/>
            <person name="Bethony J."/>
            <person name="Hawdon J.M."/>
            <person name="Gasser R.B."/>
            <person name="Loukas A."/>
            <person name="Mitreva M."/>
        </authorList>
    </citation>
    <scope>NUCLEOTIDE SEQUENCE [LARGE SCALE GENOMIC DNA]</scope>
</reference>
<evidence type="ECO:0000256" key="1">
    <source>
        <dbReference type="SAM" id="SignalP"/>
    </source>
</evidence>
<dbReference type="OrthoDB" id="5985519at2759"/>
<feature type="chain" id="PRO_5004824654" description="EGF-like domain-containing protein" evidence="1">
    <location>
        <begin position="21"/>
        <end position="246"/>
    </location>
</feature>
<protein>
    <recommendedName>
        <fullName evidence="4">EGF-like domain-containing protein</fullName>
    </recommendedName>
</protein>
<name>W2SUN7_NECAM</name>